<dbReference type="InterPro" id="IPR013783">
    <property type="entry name" value="Ig-like_fold"/>
</dbReference>
<evidence type="ECO:0000256" key="1">
    <source>
        <dbReference type="ARBA" id="ARBA00004418"/>
    </source>
</evidence>
<dbReference type="InterPro" id="IPR011013">
    <property type="entry name" value="Gal_mutarotase_sf_dom"/>
</dbReference>
<comment type="caution">
    <text evidence="8">The sequence shown here is derived from an EMBL/GenBank/DDBJ whole genome shotgun (WGS) entry which is preliminary data.</text>
</comment>
<keyword evidence="5" id="KW-0574">Periplasm</keyword>
<comment type="pathway">
    <text evidence="2">Glycan metabolism; osmoregulated periplasmic glucan (OPG) biosynthesis.</text>
</comment>
<evidence type="ECO:0000256" key="4">
    <source>
        <dbReference type="ARBA" id="ARBA00022729"/>
    </source>
</evidence>
<dbReference type="AlphaFoldDB" id="A0A0J7J9J6"/>
<dbReference type="SUPFAM" id="SSF74650">
    <property type="entry name" value="Galactose mutarotase-like"/>
    <property type="match status" value="1"/>
</dbReference>
<keyword evidence="9" id="KW-1185">Reference proteome</keyword>
<evidence type="ECO:0000313" key="8">
    <source>
        <dbReference type="EMBL" id="KMQ74644.1"/>
    </source>
</evidence>
<evidence type="ECO:0000256" key="3">
    <source>
        <dbReference type="ARBA" id="ARBA00009284"/>
    </source>
</evidence>
<dbReference type="PIRSF" id="PIRSF006281">
    <property type="entry name" value="MdoG"/>
    <property type="match status" value="1"/>
</dbReference>
<dbReference type="Gene3D" id="2.60.40.10">
    <property type="entry name" value="Immunoglobulins"/>
    <property type="match status" value="1"/>
</dbReference>
<evidence type="ECO:0000259" key="7">
    <source>
        <dbReference type="Pfam" id="PF04349"/>
    </source>
</evidence>
<gene>
    <name evidence="8" type="ORF">Msub_10830</name>
</gene>
<name>A0A0J7J9J6_9GAMM</name>
<protein>
    <submittedName>
        <fullName evidence="8">Periplasmic glucans biosynthesis protein</fullName>
    </submittedName>
</protein>
<dbReference type="InterPro" id="IPR014438">
    <property type="entry name" value="Glucan_biosyn_MdoG/MdoD"/>
</dbReference>
<dbReference type="Pfam" id="PF04349">
    <property type="entry name" value="MdoG"/>
    <property type="match status" value="1"/>
</dbReference>
<evidence type="ECO:0000256" key="6">
    <source>
        <dbReference type="SAM" id="SignalP"/>
    </source>
</evidence>
<dbReference type="UniPathway" id="UPA00637"/>
<feature type="signal peptide" evidence="6">
    <location>
        <begin position="1"/>
        <end position="28"/>
    </location>
</feature>
<dbReference type="PANTHER" id="PTHR30504:SF3">
    <property type="entry name" value="GLUCANS BIOSYNTHESIS PROTEIN D"/>
    <property type="match status" value="1"/>
</dbReference>
<dbReference type="SUPFAM" id="SSF81296">
    <property type="entry name" value="E set domains"/>
    <property type="match status" value="1"/>
</dbReference>
<comment type="subcellular location">
    <subcellularLocation>
        <location evidence="1">Periplasm</location>
    </subcellularLocation>
</comment>
<dbReference type="PANTHER" id="PTHR30504">
    <property type="entry name" value="GLUCANS BIOSYNTHESIS PROTEIN"/>
    <property type="match status" value="1"/>
</dbReference>
<comment type="similarity">
    <text evidence="3">Belongs to the OpgD/OpgG family.</text>
</comment>
<dbReference type="Proteomes" id="UP000036102">
    <property type="component" value="Unassembled WGS sequence"/>
</dbReference>
<dbReference type="FunFam" id="2.70.98.10:FF:000001">
    <property type="entry name" value="Glucans biosynthesis protein G"/>
    <property type="match status" value="1"/>
</dbReference>
<feature type="domain" description="Glucan biosynthesis periplasmic MdoG C-terminal" evidence="7">
    <location>
        <begin position="42"/>
        <end position="518"/>
    </location>
</feature>
<feature type="chain" id="PRO_5005289616" evidence="6">
    <location>
        <begin position="29"/>
        <end position="534"/>
    </location>
</feature>
<dbReference type="PATRIC" id="fig|1658765.3.peg.824"/>
<dbReference type="EMBL" id="LFBU01000001">
    <property type="protein sequence ID" value="KMQ74644.1"/>
    <property type="molecule type" value="Genomic_DNA"/>
</dbReference>
<dbReference type="GO" id="GO:0030288">
    <property type="term" value="C:outer membrane-bounded periplasmic space"/>
    <property type="evidence" value="ECO:0007669"/>
    <property type="project" value="TreeGrafter"/>
</dbReference>
<organism evidence="8 9">
    <name type="scientific">Marinobacter subterrani</name>
    <dbReference type="NCBI Taxonomy" id="1658765"/>
    <lineage>
        <taxon>Bacteria</taxon>
        <taxon>Pseudomonadati</taxon>
        <taxon>Pseudomonadota</taxon>
        <taxon>Gammaproteobacteria</taxon>
        <taxon>Pseudomonadales</taxon>
        <taxon>Marinobacteraceae</taxon>
        <taxon>Marinobacter</taxon>
    </lineage>
</organism>
<dbReference type="GO" id="GO:0003824">
    <property type="term" value="F:catalytic activity"/>
    <property type="evidence" value="ECO:0007669"/>
    <property type="project" value="InterPro"/>
</dbReference>
<reference evidence="8 9" key="1">
    <citation type="submission" date="2015-06" db="EMBL/GenBank/DDBJ databases">
        <title>Marinobacter subterrani, a genetically tractable neutrophilic iron-oxidizing strain isolated from the Soudan Iron Mine.</title>
        <authorList>
            <person name="Bonis B.M."/>
            <person name="Gralnick J.A."/>
        </authorList>
    </citation>
    <scope>NUCLEOTIDE SEQUENCE [LARGE SCALE GENOMIC DNA]</scope>
    <source>
        <strain evidence="8 9">JG233</strain>
    </source>
</reference>
<dbReference type="STRING" id="1658765.Msub_10830"/>
<dbReference type="GO" id="GO:0030246">
    <property type="term" value="F:carbohydrate binding"/>
    <property type="evidence" value="ECO:0007669"/>
    <property type="project" value="InterPro"/>
</dbReference>
<proteinExistence type="inferred from homology"/>
<dbReference type="InterPro" id="IPR014756">
    <property type="entry name" value="Ig_E-set"/>
</dbReference>
<sequence>MMDRRTLVKALATLMGASALPVAPFVFGAGIKPVSGSDPQPFSYAWLKGKARALAGEDYVSHEGELPQSLRTLSWDDYQAISFRADKALWRDTDSAFQIQLFHLGLYFLQPVRIHEVIDGQANELAYRQDLFKYGGEQPLGNLPDDLGYAGFRVHYQNNFALDLAAFLGASYFRAVGSDMQYGMSARGLAIDTGMNRQEEFPRFSEFWLQKPEPGSHLLRVWALLDSPSVTGAYAFVLDPGRNMVMDVDVALYPRTEIPRAGIAPLTSMYQVGENSQRMDYDWRPEIHDSDGLAMHTGSGEWLWRPLVNPTNLRFNSFQDNNPRGFGLLQRDRNFDHYQDDGVFYNLRPSVWVEPRGDWGQGSIDLVEIPTVDETFDNIVAFWHPEKPLLPGQEYLFSYRLHWGEQPPVRPYELATVQATRTGLGGVIGQDRTYFSWRFAVDFAGGALEMLGDNAEVEPVISVSRGDVEITSARPLSSINGYRAMFDLVPGDSLEPINIRLYLRLGDEPLTETWIYQYTPPPEQERAWPWNQGN</sequence>
<dbReference type="Gene3D" id="2.70.98.10">
    <property type="match status" value="1"/>
</dbReference>
<dbReference type="InterPro" id="IPR014718">
    <property type="entry name" value="GH-type_carb-bd"/>
</dbReference>
<accession>A0A0J7J9J6</accession>
<evidence type="ECO:0000256" key="5">
    <source>
        <dbReference type="ARBA" id="ARBA00022764"/>
    </source>
</evidence>
<evidence type="ECO:0000313" key="9">
    <source>
        <dbReference type="Proteomes" id="UP000036102"/>
    </source>
</evidence>
<evidence type="ECO:0000256" key="2">
    <source>
        <dbReference type="ARBA" id="ARBA00005001"/>
    </source>
</evidence>
<keyword evidence="4 6" id="KW-0732">Signal</keyword>
<dbReference type="InterPro" id="IPR007444">
    <property type="entry name" value="Glucan_biosyn_MdoG_C"/>
</dbReference>
<dbReference type="GO" id="GO:0051274">
    <property type="term" value="P:beta-glucan biosynthetic process"/>
    <property type="evidence" value="ECO:0007669"/>
    <property type="project" value="TreeGrafter"/>
</dbReference>